<dbReference type="CDD" id="cd05403">
    <property type="entry name" value="NT_KNTase_like"/>
    <property type="match status" value="1"/>
</dbReference>
<dbReference type="InterPro" id="IPR007530">
    <property type="entry name" value="Aminoglycoside_adenylylTfrase"/>
</dbReference>
<sequence length="269" mass="31670">MKQLNAINTISRLVKKDPAVRAIFVKGSVARGEMDIYSDVDFYCLVKNDKLEEFLNRRLHYLKQYRPLLYWSEVNFVGPQIVAVFDNGLHFDFYTVTVSNSPKTDQIKIIHDPEGLLNNYKAEKLSITEEDFIRYFNSFSFTMLEFVSAYKRNDLIWASRLGSHLCGDLAVILRYIYDRNNSKLGFKRLYKNLDKNLYKKLHKAMDFLGPSYLPKGVIMLTEILKDTIEKIPNEVIRKINIKFFEYMYDRIIKLKQEDKKKISIQNSKG</sequence>
<dbReference type="SUPFAM" id="SSF81301">
    <property type="entry name" value="Nucleotidyltransferase"/>
    <property type="match status" value="1"/>
</dbReference>
<evidence type="ECO:0008006" key="3">
    <source>
        <dbReference type="Google" id="ProtNLM"/>
    </source>
</evidence>
<keyword evidence="2" id="KW-1185">Reference proteome</keyword>
<comment type="caution">
    <text evidence="1">The sequence shown here is derived from an EMBL/GenBank/DDBJ whole genome shotgun (WGS) entry which is preliminary data.</text>
</comment>
<proteinExistence type="predicted"/>
<reference evidence="1 2" key="1">
    <citation type="submission" date="2015-06" db="EMBL/GenBank/DDBJ databases">
        <title>Genome sequencing of Thermotogales isolates from hydrothermal vents.</title>
        <authorList>
            <person name="Haverkamp T.H."/>
            <person name="Kublanov I.V."/>
            <person name="Nesbo C.L."/>
        </authorList>
    </citation>
    <scope>NUCLEOTIDE SEQUENCE [LARGE SCALE GENOMIC DNA]</scope>
    <source>
        <strain evidence="2">ik275mar</strain>
    </source>
</reference>
<protein>
    <recommendedName>
        <fullName evidence="3">Nucleotidyltransferase domain-containing protein</fullName>
    </recommendedName>
</protein>
<evidence type="ECO:0000313" key="1">
    <source>
        <dbReference type="EMBL" id="ONN26849.1"/>
    </source>
</evidence>
<dbReference type="EMBL" id="LBFC01000022">
    <property type="protein sequence ID" value="ONN26849.1"/>
    <property type="molecule type" value="Genomic_DNA"/>
</dbReference>
<dbReference type="RefSeq" id="WP_077198692.1">
    <property type="nucleotide sequence ID" value="NZ_LBFC01000022.1"/>
</dbReference>
<organism evidence="1 2">
    <name type="scientific">Thermosipho affectus</name>
    <dbReference type="NCBI Taxonomy" id="660294"/>
    <lineage>
        <taxon>Bacteria</taxon>
        <taxon>Thermotogati</taxon>
        <taxon>Thermotogota</taxon>
        <taxon>Thermotogae</taxon>
        <taxon>Thermotogales</taxon>
        <taxon>Fervidobacteriaceae</taxon>
        <taxon>Thermosipho</taxon>
    </lineage>
</organism>
<dbReference type="Proteomes" id="UP000242616">
    <property type="component" value="Unassembled WGS sequence"/>
</dbReference>
<gene>
    <name evidence="1" type="ORF">XJ44_08270</name>
</gene>
<evidence type="ECO:0000313" key="2">
    <source>
        <dbReference type="Proteomes" id="UP000242616"/>
    </source>
</evidence>
<accession>A0ABX3IG83</accession>
<dbReference type="InterPro" id="IPR043519">
    <property type="entry name" value="NT_sf"/>
</dbReference>
<dbReference type="Pfam" id="PF04439">
    <property type="entry name" value="Adenyl_transf"/>
    <property type="match status" value="1"/>
</dbReference>
<name>A0ABX3IG83_9BACT</name>
<dbReference type="Gene3D" id="3.30.460.10">
    <property type="entry name" value="Beta Polymerase, domain 2"/>
    <property type="match status" value="1"/>
</dbReference>